<feature type="region of interest" description="Disordered" evidence="6">
    <location>
        <begin position="1"/>
        <end position="22"/>
    </location>
</feature>
<dbReference type="Pfam" id="PF13837">
    <property type="entry name" value="Myb_DNA-bind_4"/>
    <property type="match status" value="1"/>
</dbReference>
<keyword evidence="2" id="KW-0805">Transcription regulation</keyword>
<sequence>MANVFRKVEPSQKKFQSTDGRKSTKSCEKQIFIDRRIWTKAETRAFLNAYISRKDEFRNVRQNKFAMQNVLSDLESQGVFTTTVDMLSTKFRNLVKAYRQSIGKRKFAVPCIAPFMDLMDEIFSNNARVSKTRSIMSGQPPNNTIFLNEMHQTNFHLGAESEEAHSREKQIFSNRRIWTSEEIEAFLNAYISRKEEFRNKRKKKFAMQNVLHELESQGALSQPTTVKTLSTKLKNLIRAYKYGIDNNSPTNSLCKSPYEAWMKEIFADNPNISINIPSNSYEQSLSNTPTLTEDQLLSNWGTNVETDYQDFSRQSALCNRDEYGSGQENITSPKQLGKCFTPLPQQNRPAMKSIDKLPEKTQSFNDKRIWTKRETRAFLKTYISRKREFSKVRKKKFAMQNVLQDLQRKGVLSQHTTVDMLSTKLKNLGRAYKQAIENSRRTKTPVIAPFGSLMEEIYKDDSINCNNHTISKKQQNSVKKSQTAENIKDKPLYEKEIFSDKRIWTNEETEAFLHVYISRKEEFRNVRRKKFAMQNVLSDLESQGVLSQTTTVDMLSTKFRNLVKAYRISIGNTKRKAAVRCIAPFTDLMDEIFSNNARISKSPNNRTSLNKIRQNGSEERHSQDKQIFSDKRFWTIGETEAFLCAYISRKDEFLHVHKKKFAMQNVLLDLESQGVLRQPTTVHMLKTKLKNLARTYKQSVDNKVRDSDSGSGPCADLMEEVFGGNPIASNEHIIYLCGQPLSNTSIVSEEES</sequence>
<dbReference type="GO" id="GO:0010468">
    <property type="term" value="P:regulation of gene expression"/>
    <property type="evidence" value="ECO:0007669"/>
    <property type="project" value="UniProtKB-ARBA"/>
</dbReference>
<dbReference type="InterPro" id="IPR044822">
    <property type="entry name" value="Myb_DNA-bind_4"/>
</dbReference>
<dbReference type="PANTHER" id="PTHR21654">
    <property type="entry name" value="FI21293P1"/>
    <property type="match status" value="1"/>
</dbReference>
<evidence type="ECO:0000256" key="5">
    <source>
        <dbReference type="ARBA" id="ARBA00023242"/>
    </source>
</evidence>
<evidence type="ECO:0000256" key="6">
    <source>
        <dbReference type="SAM" id="MobiDB-lite"/>
    </source>
</evidence>
<evidence type="ECO:0000313" key="9">
    <source>
        <dbReference type="RefSeq" id="XP_011203857.2"/>
    </source>
</evidence>
<proteinExistence type="predicted"/>
<name>A0A6I9V432_BACDO</name>
<dbReference type="GO" id="GO:0003677">
    <property type="term" value="F:DNA binding"/>
    <property type="evidence" value="ECO:0007669"/>
    <property type="project" value="UniProtKB-KW"/>
</dbReference>
<gene>
    <name evidence="9" type="primary">LOC105226589</name>
</gene>
<evidence type="ECO:0000256" key="1">
    <source>
        <dbReference type="ARBA" id="ARBA00004123"/>
    </source>
</evidence>
<evidence type="ECO:0000256" key="3">
    <source>
        <dbReference type="ARBA" id="ARBA00023125"/>
    </source>
</evidence>
<dbReference type="Proteomes" id="UP001652620">
    <property type="component" value="Chromosome 2"/>
</dbReference>
<evidence type="ECO:0000256" key="4">
    <source>
        <dbReference type="ARBA" id="ARBA00023163"/>
    </source>
</evidence>
<evidence type="ECO:0000259" key="7">
    <source>
        <dbReference type="Pfam" id="PF13837"/>
    </source>
</evidence>
<dbReference type="RefSeq" id="XP_011203857.2">
    <property type="nucleotide sequence ID" value="XM_011205555.4"/>
</dbReference>
<comment type="subcellular location">
    <subcellularLocation>
        <location evidence="1">Nucleus</location>
    </subcellularLocation>
</comment>
<reference evidence="8" key="1">
    <citation type="submission" date="2025-05" db="UniProtKB">
        <authorList>
            <consortium name="RefSeq"/>
        </authorList>
    </citation>
    <scope>NUCLEOTIDE SEQUENCE [LARGE SCALE GENOMIC DNA]</scope>
</reference>
<keyword evidence="4" id="KW-0804">Transcription</keyword>
<accession>A0A6I9V432</accession>
<evidence type="ECO:0000313" key="8">
    <source>
        <dbReference type="Proteomes" id="UP001652620"/>
    </source>
</evidence>
<dbReference type="Gene3D" id="1.10.10.60">
    <property type="entry name" value="Homeodomain-like"/>
    <property type="match status" value="2"/>
</dbReference>
<evidence type="ECO:0000256" key="2">
    <source>
        <dbReference type="ARBA" id="ARBA00023015"/>
    </source>
</evidence>
<keyword evidence="3" id="KW-0238">DNA-binding</keyword>
<feature type="region of interest" description="Disordered" evidence="6">
    <location>
        <begin position="599"/>
        <end position="623"/>
    </location>
</feature>
<feature type="compositionally biased region" description="Basic and acidic residues" evidence="6">
    <location>
        <begin position="1"/>
        <end position="12"/>
    </location>
</feature>
<keyword evidence="5" id="KW-0539">Nucleus</keyword>
<keyword evidence="8" id="KW-1185">Reference proteome</keyword>
<reference evidence="9" key="2">
    <citation type="submission" date="2025-08" db="UniProtKB">
        <authorList>
            <consortium name="RefSeq"/>
        </authorList>
    </citation>
    <scope>IDENTIFICATION</scope>
    <source>
        <tissue evidence="9">Adult</tissue>
    </source>
</reference>
<protein>
    <submittedName>
        <fullName evidence="9">Uncharacterized protein LOC105226589 isoform X2</fullName>
    </submittedName>
</protein>
<feature type="domain" description="Myb/SANT-like DNA-binding" evidence="7">
    <location>
        <begin position="35"/>
        <end position="105"/>
    </location>
</feature>
<dbReference type="GeneID" id="105226589"/>
<dbReference type="GO" id="GO:0005634">
    <property type="term" value="C:nucleus"/>
    <property type="evidence" value="ECO:0007669"/>
    <property type="project" value="UniProtKB-SubCell"/>
</dbReference>
<feature type="compositionally biased region" description="Polar residues" evidence="6">
    <location>
        <begin position="599"/>
        <end position="615"/>
    </location>
</feature>
<dbReference type="OrthoDB" id="8059255at2759"/>
<organism evidence="8 9">
    <name type="scientific">Bactrocera dorsalis</name>
    <name type="common">Oriental fruit fly</name>
    <name type="synonym">Dacus dorsalis</name>
    <dbReference type="NCBI Taxonomy" id="27457"/>
    <lineage>
        <taxon>Eukaryota</taxon>
        <taxon>Metazoa</taxon>
        <taxon>Ecdysozoa</taxon>
        <taxon>Arthropoda</taxon>
        <taxon>Hexapoda</taxon>
        <taxon>Insecta</taxon>
        <taxon>Pterygota</taxon>
        <taxon>Neoptera</taxon>
        <taxon>Endopterygota</taxon>
        <taxon>Diptera</taxon>
        <taxon>Brachycera</taxon>
        <taxon>Muscomorpha</taxon>
        <taxon>Tephritoidea</taxon>
        <taxon>Tephritidae</taxon>
        <taxon>Bactrocera</taxon>
        <taxon>Bactrocera</taxon>
    </lineage>
</organism>
<dbReference type="AlphaFoldDB" id="A0A6I9V432"/>